<dbReference type="AlphaFoldDB" id="Q8R6N7"/>
<gene>
    <name evidence="1" type="ordered locus">TTE2763</name>
</gene>
<reference evidence="1 2" key="1">
    <citation type="journal article" date="2002" name="Genome Res.">
        <title>A complete sequence of the T. tengcongensis genome.</title>
        <authorList>
            <person name="Bao Q."/>
            <person name="Tian Y."/>
            <person name="Li W."/>
            <person name="Xu Z."/>
            <person name="Xuan Z."/>
            <person name="Hu S."/>
            <person name="Dong W."/>
            <person name="Yang J."/>
            <person name="Chen Y."/>
            <person name="Xue Y."/>
            <person name="Xu Y."/>
            <person name="Lai X."/>
            <person name="Huang L."/>
            <person name="Dong X."/>
            <person name="Ma Y."/>
            <person name="Ling L."/>
            <person name="Tan H."/>
            <person name="Chen R."/>
            <person name="Wang J."/>
            <person name="Yu J."/>
            <person name="Yang H."/>
        </authorList>
    </citation>
    <scope>NUCLEOTIDE SEQUENCE [LARGE SCALE GENOMIC DNA]</scope>
    <source>
        <strain evidence="2">DSM 15242 / JCM 11007 / NBRC 100824 / MB4</strain>
    </source>
</reference>
<name>Q8R6N7_CALS4</name>
<organism evidence="1 2">
    <name type="scientific">Caldanaerobacter subterraneus subsp. tengcongensis (strain DSM 15242 / JCM 11007 / NBRC 100824 / MB4)</name>
    <name type="common">Thermoanaerobacter tengcongensis</name>
    <dbReference type="NCBI Taxonomy" id="273068"/>
    <lineage>
        <taxon>Bacteria</taxon>
        <taxon>Bacillati</taxon>
        <taxon>Bacillota</taxon>
        <taxon>Clostridia</taxon>
        <taxon>Thermoanaerobacterales</taxon>
        <taxon>Thermoanaerobacteraceae</taxon>
        <taxon>Caldanaerobacter</taxon>
    </lineage>
</organism>
<dbReference type="KEGG" id="tte:TTE2763"/>
<evidence type="ECO:0000313" key="1">
    <source>
        <dbReference type="EMBL" id="AAM25868.1"/>
    </source>
</evidence>
<sequence>MMPYPDLNRVEIILFTICYIVKEEICKDGAILISSLCFNMVVKNKVGPLGEEDLIRWHFAVSGR</sequence>
<protein>
    <submittedName>
        <fullName evidence="1">Uncharacterized protein</fullName>
    </submittedName>
</protein>
<accession>Q8R6N7</accession>
<dbReference type="STRING" id="273068.TTE2763"/>
<dbReference type="Proteomes" id="UP000000555">
    <property type="component" value="Chromosome"/>
</dbReference>
<evidence type="ECO:0000313" key="2">
    <source>
        <dbReference type="Proteomes" id="UP000000555"/>
    </source>
</evidence>
<dbReference type="EMBL" id="AE008691">
    <property type="protein sequence ID" value="AAM25868.1"/>
    <property type="molecule type" value="Genomic_DNA"/>
</dbReference>
<dbReference type="HOGENOM" id="CLU_2859255_0_0_9"/>
<proteinExistence type="predicted"/>
<keyword evidence="2" id="KW-1185">Reference proteome</keyword>